<name>A0A7R9VA13_9CHLO</name>
<sequence length="218" mass="23799">MQQSINFKMALAQKAFTPAVASRGPVRVSRVEVYARDSRIGARPITLPKGVTVTLSNNGRAMAVKGPKGELSLKFLDAIKFEEKDGVIKCARVDQTKFGMMQWGLSRTLANNMVEGVSNGFSKTMELVGTGFRASATAKELTLNVGYTFPRVLPIPEGVTVKVEKNTTMTIFSNDKAQLGDFCAVIRKQRPPEPYKGKGIRFQGEVIKLKEGKAGGRK</sequence>
<evidence type="ECO:0000256" key="4">
    <source>
        <dbReference type="RuleBase" id="RU003869"/>
    </source>
</evidence>
<evidence type="ECO:0000256" key="2">
    <source>
        <dbReference type="ARBA" id="ARBA00022980"/>
    </source>
</evidence>
<dbReference type="GO" id="GO:1990904">
    <property type="term" value="C:ribonucleoprotein complex"/>
    <property type="evidence" value="ECO:0007669"/>
    <property type="project" value="UniProtKB-KW"/>
</dbReference>
<dbReference type="InterPro" id="IPR000702">
    <property type="entry name" value="Ribosomal_uL6-like"/>
</dbReference>
<protein>
    <recommendedName>
        <fullName evidence="5">Large ribosomal subunit protein uL6 alpha-beta domain-containing protein</fullName>
    </recommendedName>
</protein>
<dbReference type="GO" id="GO:0003735">
    <property type="term" value="F:structural constituent of ribosome"/>
    <property type="evidence" value="ECO:0007669"/>
    <property type="project" value="InterPro"/>
</dbReference>
<accession>A0A7R9VA13</accession>
<dbReference type="PANTHER" id="PTHR11655:SF14">
    <property type="entry name" value="LARGE RIBOSOMAL SUBUNIT PROTEIN UL6M"/>
    <property type="match status" value="1"/>
</dbReference>
<dbReference type="GO" id="GO:0006412">
    <property type="term" value="P:translation"/>
    <property type="evidence" value="ECO:0007669"/>
    <property type="project" value="InterPro"/>
</dbReference>
<dbReference type="Gene3D" id="3.90.930.12">
    <property type="entry name" value="Ribosomal protein L6, alpha-beta domain"/>
    <property type="match status" value="2"/>
</dbReference>
<dbReference type="PANTHER" id="PTHR11655">
    <property type="entry name" value="60S/50S RIBOSOMAL PROTEIN L6/L9"/>
    <property type="match status" value="1"/>
</dbReference>
<dbReference type="InterPro" id="IPR020040">
    <property type="entry name" value="Ribosomal_uL6_a/b-dom"/>
</dbReference>
<dbReference type="Pfam" id="PF00347">
    <property type="entry name" value="Ribosomal_L6"/>
    <property type="match status" value="2"/>
</dbReference>
<feature type="domain" description="Large ribosomal subunit protein uL6 alpha-beta" evidence="5">
    <location>
        <begin position="48"/>
        <end position="120"/>
    </location>
</feature>
<evidence type="ECO:0000256" key="1">
    <source>
        <dbReference type="ARBA" id="ARBA00009356"/>
    </source>
</evidence>
<dbReference type="PIRSF" id="PIRSF002162">
    <property type="entry name" value="Ribosomal_L6"/>
    <property type="match status" value="1"/>
</dbReference>
<dbReference type="InterPro" id="IPR002358">
    <property type="entry name" value="Ribosomal_uL6_CS"/>
</dbReference>
<evidence type="ECO:0000256" key="3">
    <source>
        <dbReference type="ARBA" id="ARBA00023274"/>
    </source>
</evidence>
<dbReference type="InterPro" id="IPR019906">
    <property type="entry name" value="Ribosomal_uL6_bac-type"/>
</dbReference>
<proteinExistence type="inferred from homology"/>
<dbReference type="GO" id="GO:0019843">
    <property type="term" value="F:rRNA binding"/>
    <property type="evidence" value="ECO:0007669"/>
    <property type="project" value="InterPro"/>
</dbReference>
<keyword evidence="3 4" id="KW-0687">Ribonucleoprotein</keyword>
<dbReference type="PRINTS" id="PR00059">
    <property type="entry name" value="RIBOSOMALL6"/>
</dbReference>
<dbReference type="EMBL" id="HBEC01020615">
    <property type="protein sequence ID" value="CAD8289558.1"/>
    <property type="molecule type" value="Transcribed_RNA"/>
</dbReference>
<evidence type="ECO:0000313" key="6">
    <source>
        <dbReference type="EMBL" id="CAD8289558.1"/>
    </source>
</evidence>
<dbReference type="GO" id="GO:0005840">
    <property type="term" value="C:ribosome"/>
    <property type="evidence" value="ECO:0007669"/>
    <property type="project" value="UniProtKB-KW"/>
</dbReference>
<dbReference type="InterPro" id="IPR036789">
    <property type="entry name" value="Ribosomal_uL6-like_a/b-dom_sf"/>
</dbReference>
<dbReference type="PROSITE" id="PS00525">
    <property type="entry name" value="RIBOSOMAL_L6_1"/>
    <property type="match status" value="1"/>
</dbReference>
<comment type="similarity">
    <text evidence="1 4">Belongs to the universal ribosomal protein uL6 family.</text>
</comment>
<gene>
    <name evidence="6" type="ORF">CEUR00632_LOCUS9597</name>
</gene>
<dbReference type="AlphaFoldDB" id="A0A7R9VA13"/>
<feature type="domain" description="Large ribosomal subunit protein uL6 alpha-beta" evidence="5">
    <location>
        <begin position="128"/>
        <end position="201"/>
    </location>
</feature>
<organism evidence="6">
    <name type="scientific">Chlamydomonas euryale</name>
    <dbReference type="NCBI Taxonomy" id="1486919"/>
    <lineage>
        <taxon>Eukaryota</taxon>
        <taxon>Viridiplantae</taxon>
        <taxon>Chlorophyta</taxon>
        <taxon>core chlorophytes</taxon>
        <taxon>Chlorophyceae</taxon>
        <taxon>CS clade</taxon>
        <taxon>Chlamydomonadales</taxon>
        <taxon>Chlamydomonadaceae</taxon>
        <taxon>Chlamydomonas</taxon>
    </lineage>
</organism>
<evidence type="ECO:0000259" key="5">
    <source>
        <dbReference type="Pfam" id="PF00347"/>
    </source>
</evidence>
<dbReference type="SUPFAM" id="SSF56053">
    <property type="entry name" value="Ribosomal protein L6"/>
    <property type="match status" value="2"/>
</dbReference>
<keyword evidence="2 4" id="KW-0689">Ribosomal protein</keyword>
<dbReference type="NCBIfam" id="TIGR03654">
    <property type="entry name" value="L6_bact"/>
    <property type="match status" value="1"/>
</dbReference>
<reference evidence="6" key="1">
    <citation type="submission" date="2021-01" db="EMBL/GenBank/DDBJ databases">
        <authorList>
            <person name="Corre E."/>
            <person name="Pelletier E."/>
            <person name="Niang G."/>
            <person name="Scheremetjew M."/>
            <person name="Finn R."/>
            <person name="Kale V."/>
            <person name="Holt S."/>
            <person name="Cochrane G."/>
            <person name="Meng A."/>
            <person name="Brown T."/>
            <person name="Cohen L."/>
        </authorList>
    </citation>
    <scope>NUCLEOTIDE SEQUENCE</scope>
    <source>
        <strain evidence="6">CCMP219</strain>
    </source>
</reference>